<keyword evidence="8" id="KW-0276">Fatty acid metabolism</keyword>
<keyword evidence="26" id="KW-1185">Reference proteome</keyword>
<proteinExistence type="inferred from homology"/>
<evidence type="ECO:0000313" key="25">
    <source>
        <dbReference type="EMBL" id="NYG54210.1"/>
    </source>
</evidence>
<evidence type="ECO:0000256" key="21">
    <source>
        <dbReference type="ARBA" id="ARBA00047969"/>
    </source>
</evidence>
<reference evidence="25 26" key="1">
    <citation type="submission" date="2020-07" db="EMBL/GenBank/DDBJ databases">
        <title>Sequencing the genomes of 1000 actinobacteria strains.</title>
        <authorList>
            <person name="Klenk H.-P."/>
        </authorList>
    </citation>
    <scope>NUCLEOTIDE SEQUENCE [LARGE SCALE GENOMIC DNA]</scope>
    <source>
        <strain evidence="25 26">DSM 24552</strain>
    </source>
</reference>
<evidence type="ECO:0000256" key="22">
    <source>
        <dbReference type="ARBA" id="ARBA00048074"/>
    </source>
</evidence>
<evidence type="ECO:0000256" key="18">
    <source>
        <dbReference type="ARBA" id="ARBA00043210"/>
    </source>
</evidence>
<dbReference type="AlphaFoldDB" id="A0A7Y9UUX4"/>
<keyword evidence="4" id="KW-1003">Cell membrane</keyword>
<keyword evidence="12" id="KW-0966">Cell projection</keyword>
<dbReference type="Pfam" id="PF03061">
    <property type="entry name" value="4HBT"/>
    <property type="match status" value="1"/>
</dbReference>
<evidence type="ECO:0000256" key="3">
    <source>
        <dbReference type="ARBA" id="ARBA00004632"/>
    </source>
</evidence>
<feature type="domain" description="Thioesterase" evidence="24">
    <location>
        <begin position="68"/>
        <end position="134"/>
    </location>
</feature>
<keyword evidence="7" id="KW-0378">Hydrolase</keyword>
<evidence type="ECO:0000256" key="14">
    <source>
        <dbReference type="ARBA" id="ARBA00037002"/>
    </source>
</evidence>
<dbReference type="Proteomes" id="UP000544110">
    <property type="component" value="Unassembled WGS sequence"/>
</dbReference>
<evidence type="ECO:0000256" key="20">
    <source>
        <dbReference type="ARBA" id="ARBA00047734"/>
    </source>
</evidence>
<dbReference type="GO" id="GO:0006631">
    <property type="term" value="P:fatty acid metabolic process"/>
    <property type="evidence" value="ECO:0007669"/>
    <property type="project" value="UniProtKB-KW"/>
</dbReference>
<name>A0A7Y9UUX4_9ACTN</name>
<evidence type="ECO:0000256" key="6">
    <source>
        <dbReference type="ARBA" id="ARBA00022703"/>
    </source>
</evidence>
<keyword evidence="6" id="KW-0053">Apoptosis</keyword>
<dbReference type="SUPFAM" id="SSF54637">
    <property type="entry name" value="Thioesterase/thiol ester dehydrase-isomerase"/>
    <property type="match status" value="1"/>
</dbReference>
<evidence type="ECO:0000256" key="13">
    <source>
        <dbReference type="ARBA" id="ARBA00035852"/>
    </source>
</evidence>
<evidence type="ECO:0000256" key="12">
    <source>
        <dbReference type="ARBA" id="ARBA00023273"/>
    </source>
</evidence>
<evidence type="ECO:0000256" key="11">
    <source>
        <dbReference type="ARBA" id="ARBA00023136"/>
    </source>
</evidence>
<evidence type="ECO:0000256" key="16">
    <source>
        <dbReference type="ARBA" id="ARBA00038848"/>
    </source>
</evidence>
<comment type="similarity">
    <text evidence="15">Belongs to the THEM4/THEM5 thioesterase family.</text>
</comment>
<evidence type="ECO:0000259" key="24">
    <source>
        <dbReference type="Pfam" id="PF03061"/>
    </source>
</evidence>
<comment type="catalytic activity">
    <reaction evidence="19">
        <text>octanoyl-CoA + H2O = octanoate + CoA + H(+)</text>
        <dbReference type="Rhea" id="RHEA:30143"/>
        <dbReference type="ChEBI" id="CHEBI:15377"/>
        <dbReference type="ChEBI" id="CHEBI:15378"/>
        <dbReference type="ChEBI" id="CHEBI:25646"/>
        <dbReference type="ChEBI" id="CHEBI:57287"/>
        <dbReference type="ChEBI" id="CHEBI:57386"/>
    </reaction>
    <physiologicalReaction direction="left-to-right" evidence="19">
        <dbReference type="Rhea" id="RHEA:30144"/>
    </physiologicalReaction>
</comment>
<comment type="subcellular location">
    <subcellularLocation>
        <location evidence="3">Cell projection</location>
        <location evidence="3">Ruffle membrane</location>
    </subcellularLocation>
    <subcellularLocation>
        <location evidence="2">Cytoplasm</location>
    </subcellularLocation>
    <subcellularLocation>
        <location evidence="1">Membrane</location>
        <topology evidence="1">Peripheral membrane protein</topology>
    </subcellularLocation>
</comment>
<keyword evidence="11" id="KW-0472">Membrane</keyword>
<dbReference type="CDD" id="cd03443">
    <property type="entry name" value="PaaI_thioesterase"/>
    <property type="match status" value="1"/>
</dbReference>
<keyword evidence="9" id="KW-0809">Transit peptide</keyword>
<evidence type="ECO:0000256" key="7">
    <source>
        <dbReference type="ARBA" id="ARBA00022801"/>
    </source>
</evidence>
<keyword evidence="5" id="KW-0963">Cytoplasm</keyword>
<evidence type="ECO:0000256" key="19">
    <source>
        <dbReference type="ARBA" id="ARBA00047588"/>
    </source>
</evidence>
<organism evidence="25 26">
    <name type="scientific">Nocardioides perillae</name>
    <dbReference type="NCBI Taxonomy" id="1119534"/>
    <lineage>
        <taxon>Bacteria</taxon>
        <taxon>Bacillati</taxon>
        <taxon>Actinomycetota</taxon>
        <taxon>Actinomycetes</taxon>
        <taxon>Propionibacteriales</taxon>
        <taxon>Nocardioidaceae</taxon>
        <taxon>Nocardioides</taxon>
    </lineage>
</organism>
<accession>A0A7Y9UUX4</accession>
<dbReference type="GO" id="GO:0005737">
    <property type="term" value="C:cytoplasm"/>
    <property type="evidence" value="ECO:0007669"/>
    <property type="project" value="UniProtKB-SubCell"/>
</dbReference>
<evidence type="ECO:0000313" key="26">
    <source>
        <dbReference type="Proteomes" id="UP000544110"/>
    </source>
</evidence>
<comment type="caution">
    <text evidence="25">The sequence shown here is derived from an EMBL/GenBank/DDBJ whole genome shotgun (WGS) entry which is preliminary data.</text>
</comment>
<evidence type="ECO:0000256" key="8">
    <source>
        <dbReference type="ARBA" id="ARBA00022832"/>
    </source>
</evidence>
<evidence type="ECO:0000256" key="4">
    <source>
        <dbReference type="ARBA" id="ARBA00022475"/>
    </source>
</evidence>
<evidence type="ECO:0000256" key="17">
    <source>
        <dbReference type="ARBA" id="ARBA00040123"/>
    </source>
</evidence>
<dbReference type="EMBL" id="JACCAC010000001">
    <property type="protein sequence ID" value="NYG54210.1"/>
    <property type="molecule type" value="Genomic_DNA"/>
</dbReference>
<comment type="catalytic activity">
    <reaction evidence="13">
        <text>(5Z,8Z,11Z,14Z)-eicosatetraenoyl-CoA + H2O = (5Z,8Z,11Z,14Z)-eicosatetraenoate + CoA + H(+)</text>
        <dbReference type="Rhea" id="RHEA:40151"/>
        <dbReference type="ChEBI" id="CHEBI:15377"/>
        <dbReference type="ChEBI" id="CHEBI:15378"/>
        <dbReference type="ChEBI" id="CHEBI:32395"/>
        <dbReference type="ChEBI" id="CHEBI:57287"/>
        <dbReference type="ChEBI" id="CHEBI:57368"/>
    </reaction>
    <physiologicalReaction direction="left-to-right" evidence="13">
        <dbReference type="Rhea" id="RHEA:40152"/>
    </physiologicalReaction>
</comment>
<gene>
    <name evidence="25" type="ORF">BJ989_000514</name>
</gene>
<evidence type="ECO:0000256" key="10">
    <source>
        <dbReference type="ARBA" id="ARBA00023098"/>
    </source>
</evidence>
<dbReference type="InterPro" id="IPR052365">
    <property type="entry name" value="THEM4/THEM5_acyl-CoA_thioest"/>
</dbReference>
<dbReference type="PANTHER" id="PTHR12418">
    <property type="entry name" value="ACYL-COENZYME A THIOESTERASE THEM4"/>
    <property type="match status" value="1"/>
</dbReference>
<dbReference type="GO" id="GO:0016787">
    <property type="term" value="F:hydrolase activity"/>
    <property type="evidence" value="ECO:0007669"/>
    <property type="project" value="UniProtKB-KW"/>
</dbReference>
<protein>
    <recommendedName>
        <fullName evidence="17">Acyl-coenzyme A thioesterase THEM4</fullName>
        <ecNumber evidence="16">3.1.2.2</ecNumber>
    </recommendedName>
    <alternativeName>
        <fullName evidence="18">Thioesterase superfamily member 4</fullName>
    </alternativeName>
</protein>
<comment type="catalytic activity">
    <reaction evidence="21">
        <text>decanoyl-CoA + H2O = decanoate + CoA + H(+)</text>
        <dbReference type="Rhea" id="RHEA:40059"/>
        <dbReference type="ChEBI" id="CHEBI:15377"/>
        <dbReference type="ChEBI" id="CHEBI:15378"/>
        <dbReference type="ChEBI" id="CHEBI:27689"/>
        <dbReference type="ChEBI" id="CHEBI:57287"/>
        <dbReference type="ChEBI" id="CHEBI:61430"/>
    </reaction>
    <physiologicalReaction direction="left-to-right" evidence="21">
        <dbReference type="Rhea" id="RHEA:40060"/>
    </physiologicalReaction>
</comment>
<dbReference type="EC" id="3.1.2.2" evidence="16"/>
<dbReference type="PANTHER" id="PTHR12418:SF19">
    <property type="entry name" value="ACYL-COENZYME A THIOESTERASE THEM4"/>
    <property type="match status" value="1"/>
</dbReference>
<dbReference type="GO" id="GO:0016020">
    <property type="term" value="C:membrane"/>
    <property type="evidence" value="ECO:0007669"/>
    <property type="project" value="UniProtKB-SubCell"/>
</dbReference>
<evidence type="ECO:0000256" key="15">
    <source>
        <dbReference type="ARBA" id="ARBA00038456"/>
    </source>
</evidence>
<comment type="catalytic activity">
    <reaction evidence="14">
        <text>(9Z)-octadecenoyl-CoA + H2O = (9Z)-octadecenoate + CoA + H(+)</text>
        <dbReference type="Rhea" id="RHEA:40139"/>
        <dbReference type="ChEBI" id="CHEBI:15377"/>
        <dbReference type="ChEBI" id="CHEBI:15378"/>
        <dbReference type="ChEBI" id="CHEBI:30823"/>
        <dbReference type="ChEBI" id="CHEBI:57287"/>
        <dbReference type="ChEBI" id="CHEBI:57387"/>
    </reaction>
    <physiologicalReaction direction="left-to-right" evidence="14">
        <dbReference type="Rhea" id="RHEA:40140"/>
    </physiologicalReaction>
</comment>
<dbReference type="InterPro" id="IPR029069">
    <property type="entry name" value="HotDog_dom_sf"/>
</dbReference>
<dbReference type="InterPro" id="IPR006683">
    <property type="entry name" value="Thioestr_dom"/>
</dbReference>
<keyword evidence="10" id="KW-0443">Lipid metabolism</keyword>
<comment type="catalytic activity">
    <reaction evidence="22">
        <text>dodecanoyl-CoA + H2O = dodecanoate + CoA + H(+)</text>
        <dbReference type="Rhea" id="RHEA:30135"/>
        <dbReference type="ChEBI" id="CHEBI:15377"/>
        <dbReference type="ChEBI" id="CHEBI:15378"/>
        <dbReference type="ChEBI" id="CHEBI:18262"/>
        <dbReference type="ChEBI" id="CHEBI:57287"/>
        <dbReference type="ChEBI" id="CHEBI:57375"/>
    </reaction>
    <physiologicalReaction direction="left-to-right" evidence="22">
        <dbReference type="Rhea" id="RHEA:30136"/>
    </physiologicalReaction>
</comment>
<evidence type="ECO:0000256" key="23">
    <source>
        <dbReference type="ARBA" id="ARBA00048180"/>
    </source>
</evidence>
<evidence type="ECO:0000256" key="2">
    <source>
        <dbReference type="ARBA" id="ARBA00004496"/>
    </source>
</evidence>
<sequence length="167" mass="17900">MADMQALLAMWAEKFTVYPDGAELPTHHDHCLGCGPNNPHGHHLRALRHGDGVQAWHTFDNRHVGAPGIVHGGAVATVVDDLYGCLLFLEGGPAVTRQLTIEYLAPVLIGAEYRLQADVVRREGRKLFVAARATEPAGRAVITSTAVFVKVSVEHFAQGSPPGVPAD</sequence>
<evidence type="ECO:0000256" key="1">
    <source>
        <dbReference type="ARBA" id="ARBA00004170"/>
    </source>
</evidence>
<dbReference type="Gene3D" id="3.10.129.10">
    <property type="entry name" value="Hotdog Thioesterase"/>
    <property type="match status" value="1"/>
</dbReference>
<evidence type="ECO:0000256" key="9">
    <source>
        <dbReference type="ARBA" id="ARBA00022946"/>
    </source>
</evidence>
<comment type="catalytic activity">
    <reaction evidence="23">
        <text>tetradecanoyl-CoA + H2O = tetradecanoate + CoA + H(+)</text>
        <dbReference type="Rhea" id="RHEA:40119"/>
        <dbReference type="ChEBI" id="CHEBI:15377"/>
        <dbReference type="ChEBI" id="CHEBI:15378"/>
        <dbReference type="ChEBI" id="CHEBI:30807"/>
        <dbReference type="ChEBI" id="CHEBI:57287"/>
        <dbReference type="ChEBI" id="CHEBI:57385"/>
    </reaction>
    <physiologicalReaction direction="left-to-right" evidence="23">
        <dbReference type="Rhea" id="RHEA:40120"/>
    </physiologicalReaction>
</comment>
<evidence type="ECO:0000256" key="5">
    <source>
        <dbReference type="ARBA" id="ARBA00022490"/>
    </source>
</evidence>
<comment type="catalytic activity">
    <reaction evidence="20">
        <text>hexadecanoyl-CoA + H2O = hexadecanoate + CoA + H(+)</text>
        <dbReference type="Rhea" id="RHEA:16645"/>
        <dbReference type="ChEBI" id="CHEBI:7896"/>
        <dbReference type="ChEBI" id="CHEBI:15377"/>
        <dbReference type="ChEBI" id="CHEBI:15378"/>
        <dbReference type="ChEBI" id="CHEBI:57287"/>
        <dbReference type="ChEBI" id="CHEBI:57379"/>
        <dbReference type="EC" id="3.1.2.2"/>
    </reaction>
    <physiologicalReaction direction="left-to-right" evidence="20">
        <dbReference type="Rhea" id="RHEA:16646"/>
    </physiologicalReaction>
</comment>